<keyword evidence="6 12" id="KW-0479">Metal-binding</keyword>
<evidence type="ECO:0000256" key="4">
    <source>
        <dbReference type="ARBA" id="ARBA00022617"/>
    </source>
</evidence>
<dbReference type="InterPro" id="IPR017972">
    <property type="entry name" value="Cyt_P450_CS"/>
</dbReference>
<keyword evidence="10 13" id="KW-0503">Monooxygenase</keyword>
<evidence type="ECO:0000256" key="14">
    <source>
        <dbReference type="SAM" id="Phobius"/>
    </source>
</evidence>
<evidence type="ECO:0000256" key="6">
    <source>
        <dbReference type="ARBA" id="ARBA00022723"/>
    </source>
</evidence>
<dbReference type="PANTHER" id="PTHR47955">
    <property type="entry name" value="CYTOCHROME P450 FAMILY 71 PROTEIN"/>
    <property type="match status" value="1"/>
</dbReference>
<comment type="cofactor">
    <cofactor evidence="1 12">
        <name>heme</name>
        <dbReference type="ChEBI" id="CHEBI:30413"/>
    </cofactor>
</comment>
<dbReference type="Proteomes" id="UP000516437">
    <property type="component" value="Chromosome 5"/>
</dbReference>
<evidence type="ECO:0000256" key="13">
    <source>
        <dbReference type="RuleBase" id="RU000461"/>
    </source>
</evidence>
<dbReference type="Gene3D" id="1.10.630.10">
    <property type="entry name" value="Cytochrome P450"/>
    <property type="match status" value="1"/>
</dbReference>
<reference evidence="15 16" key="1">
    <citation type="journal article" date="2019" name="Plant Biotechnol. J.">
        <title>The red bayberry genome and genetic basis of sex determination.</title>
        <authorList>
            <person name="Jia H.M."/>
            <person name="Jia H.J."/>
            <person name="Cai Q.L."/>
            <person name="Wang Y."/>
            <person name="Zhao H.B."/>
            <person name="Yang W.F."/>
            <person name="Wang G.Y."/>
            <person name="Li Y.H."/>
            <person name="Zhan D.L."/>
            <person name="Shen Y.T."/>
            <person name="Niu Q.F."/>
            <person name="Chang L."/>
            <person name="Qiu J."/>
            <person name="Zhao L."/>
            <person name="Xie H.B."/>
            <person name="Fu W.Y."/>
            <person name="Jin J."/>
            <person name="Li X.W."/>
            <person name="Jiao Y."/>
            <person name="Zhou C.C."/>
            <person name="Tu T."/>
            <person name="Chai C.Y."/>
            <person name="Gao J.L."/>
            <person name="Fan L.J."/>
            <person name="van de Weg E."/>
            <person name="Wang J.Y."/>
            <person name="Gao Z.S."/>
        </authorList>
    </citation>
    <scope>NUCLEOTIDE SEQUENCE [LARGE SCALE GENOMIC DNA]</scope>
    <source>
        <tissue evidence="15">Leaves</tissue>
    </source>
</reference>
<dbReference type="PRINTS" id="PR00385">
    <property type="entry name" value="P450"/>
</dbReference>
<proteinExistence type="inferred from homology"/>
<accession>A0A6A1VIC2</accession>
<dbReference type="InterPro" id="IPR001128">
    <property type="entry name" value="Cyt_P450"/>
</dbReference>
<evidence type="ECO:0000313" key="16">
    <source>
        <dbReference type="Proteomes" id="UP000516437"/>
    </source>
</evidence>
<evidence type="ECO:0000256" key="11">
    <source>
        <dbReference type="ARBA" id="ARBA00023136"/>
    </source>
</evidence>
<dbReference type="PROSITE" id="PS00086">
    <property type="entry name" value="CYTOCHROME_P450"/>
    <property type="match status" value="1"/>
</dbReference>
<dbReference type="GO" id="GO:0004497">
    <property type="term" value="F:monooxygenase activity"/>
    <property type="evidence" value="ECO:0007669"/>
    <property type="project" value="UniProtKB-KW"/>
</dbReference>
<keyword evidence="7 14" id="KW-1133">Transmembrane helix</keyword>
<evidence type="ECO:0000313" key="15">
    <source>
        <dbReference type="EMBL" id="KAB1212335.1"/>
    </source>
</evidence>
<dbReference type="PANTHER" id="PTHR47955:SF9">
    <property type="entry name" value="PREMNASPIRODIENE OXYGENASE-LIKE"/>
    <property type="match status" value="1"/>
</dbReference>
<comment type="similarity">
    <text evidence="3 13">Belongs to the cytochrome P450 family.</text>
</comment>
<evidence type="ECO:0000256" key="10">
    <source>
        <dbReference type="ARBA" id="ARBA00023033"/>
    </source>
</evidence>
<dbReference type="InterPro" id="IPR036396">
    <property type="entry name" value="Cyt_P450_sf"/>
</dbReference>
<dbReference type="EMBL" id="RXIC02000023">
    <property type="protein sequence ID" value="KAB1212335.1"/>
    <property type="molecule type" value="Genomic_DNA"/>
</dbReference>
<dbReference type="AlphaFoldDB" id="A0A6A1VIC2"/>
<keyword evidence="11 14" id="KW-0472">Membrane</keyword>
<organism evidence="15 16">
    <name type="scientific">Morella rubra</name>
    <name type="common">Chinese bayberry</name>
    <dbReference type="NCBI Taxonomy" id="262757"/>
    <lineage>
        <taxon>Eukaryota</taxon>
        <taxon>Viridiplantae</taxon>
        <taxon>Streptophyta</taxon>
        <taxon>Embryophyta</taxon>
        <taxon>Tracheophyta</taxon>
        <taxon>Spermatophyta</taxon>
        <taxon>Magnoliopsida</taxon>
        <taxon>eudicotyledons</taxon>
        <taxon>Gunneridae</taxon>
        <taxon>Pentapetalae</taxon>
        <taxon>rosids</taxon>
        <taxon>fabids</taxon>
        <taxon>Fagales</taxon>
        <taxon>Myricaceae</taxon>
        <taxon>Morella</taxon>
    </lineage>
</organism>
<evidence type="ECO:0000256" key="1">
    <source>
        <dbReference type="ARBA" id="ARBA00001971"/>
    </source>
</evidence>
<keyword evidence="9 12" id="KW-0408">Iron</keyword>
<evidence type="ECO:0000256" key="12">
    <source>
        <dbReference type="PIRSR" id="PIRSR602401-1"/>
    </source>
</evidence>
<sequence length="514" mass="58393">MLQLLSLSSPAFTWLSFFLFMVVFFWMRSKAKGQNHKLPPGPWKLPLLGNLHQLAFTKLPHRTLKDFADKCGPIMRLQLGEVLAIIISSPELAKDVLKIHDPAFAQRPSMLAVEVMSYDYSSMVFAPYGDYWRQMRKVSVMRLLSAKRVQSFRPVREEEVGNLIEFLYSSGALLPINISEEFYSLMNSITCRAAFGKKCKHEKEFTSLLNYIIKVGGGFDLHDLFPSLKFVSFVTGTKPALLKIQRKIDKILDNILDEHSTKRHTSSGGKDESAAADHHEEDIIDVLMNLQEAGETEINITRKQIKAITMDVVTAGSETSAGTLEWAMAELMKNPKVMEKAQIEVREIFGRRRKVDETDVQKLAYVQSVIKETLRQHPPRVLIPRESREKCKIGGYEIPSNTKVLVNAWAIGRDTNHWIDADSFRPERFLNSSIDFGGDNSEYLPFGAGRRRCPGISFAVANMELTLSQMLYHFNWKLPNDMTAEELDMTESVGVAPKKEKELYVIATPWTPLN</sequence>
<protein>
    <submittedName>
        <fullName evidence="15">Premnaspirodiene oxygenase</fullName>
    </submittedName>
</protein>
<evidence type="ECO:0000256" key="3">
    <source>
        <dbReference type="ARBA" id="ARBA00010617"/>
    </source>
</evidence>
<keyword evidence="4 12" id="KW-0349">Heme</keyword>
<dbReference type="OrthoDB" id="2789670at2759"/>
<comment type="subcellular location">
    <subcellularLocation>
        <location evidence="2">Membrane</location>
    </subcellularLocation>
</comment>
<dbReference type="GO" id="GO:0005506">
    <property type="term" value="F:iron ion binding"/>
    <property type="evidence" value="ECO:0007669"/>
    <property type="project" value="InterPro"/>
</dbReference>
<evidence type="ECO:0000256" key="9">
    <source>
        <dbReference type="ARBA" id="ARBA00023004"/>
    </source>
</evidence>
<comment type="caution">
    <text evidence="15">The sequence shown here is derived from an EMBL/GenBank/DDBJ whole genome shotgun (WGS) entry which is preliminary data.</text>
</comment>
<keyword evidence="16" id="KW-1185">Reference proteome</keyword>
<feature type="binding site" description="axial binding residue" evidence="12">
    <location>
        <position position="453"/>
    </location>
    <ligand>
        <name>heme</name>
        <dbReference type="ChEBI" id="CHEBI:30413"/>
    </ligand>
    <ligandPart>
        <name>Fe</name>
        <dbReference type="ChEBI" id="CHEBI:18248"/>
    </ligandPart>
</feature>
<dbReference type="PRINTS" id="PR00463">
    <property type="entry name" value="EP450I"/>
</dbReference>
<evidence type="ECO:0000256" key="7">
    <source>
        <dbReference type="ARBA" id="ARBA00022989"/>
    </source>
</evidence>
<keyword evidence="8 13" id="KW-0560">Oxidoreductase</keyword>
<dbReference type="FunFam" id="1.10.630.10:FF:000043">
    <property type="entry name" value="Cytochrome P450 99A2"/>
    <property type="match status" value="1"/>
</dbReference>
<dbReference type="CDD" id="cd11072">
    <property type="entry name" value="CYP71-like"/>
    <property type="match status" value="1"/>
</dbReference>
<dbReference type="GO" id="GO:0016705">
    <property type="term" value="F:oxidoreductase activity, acting on paired donors, with incorporation or reduction of molecular oxygen"/>
    <property type="evidence" value="ECO:0007669"/>
    <property type="project" value="InterPro"/>
</dbReference>
<feature type="transmembrane region" description="Helical" evidence="14">
    <location>
        <begin position="6"/>
        <end position="27"/>
    </location>
</feature>
<dbReference type="Pfam" id="PF00067">
    <property type="entry name" value="p450"/>
    <property type="match status" value="1"/>
</dbReference>
<name>A0A6A1VIC2_9ROSI</name>
<evidence type="ECO:0000256" key="2">
    <source>
        <dbReference type="ARBA" id="ARBA00004370"/>
    </source>
</evidence>
<evidence type="ECO:0000256" key="8">
    <source>
        <dbReference type="ARBA" id="ARBA00023002"/>
    </source>
</evidence>
<gene>
    <name evidence="15" type="ORF">CJ030_MR5G025103</name>
</gene>
<dbReference type="SUPFAM" id="SSF48264">
    <property type="entry name" value="Cytochrome P450"/>
    <property type="match status" value="1"/>
</dbReference>
<evidence type="ECO:0000256" key="5">
    <source>
        <dbReference type="ARBA" id="ARBA00022692"/>
    </source>
</evidence>
<dbReference type="GO" id="GO:0020037">
    <property type="term" value="F:heme binding"/>
    <property type="evidence" value="ECO:0007669"/>
    <property type="project" value="InterPro"/>
</dbReference>
<dbReference type="GO" id="GO:0016020">
    <property type="term" value="C:membrane"/>
    <property type="evidence" value="ECO:0007669"/>
    <property type="project" value="UniProtKB-SubCell"/>
</dbReference>
<dbReference type="InterPro" id="IPR002401">
    <property type="entry name" value="Cyt_P450_E_grp-I"/>
</dbReference>
<keyword evidence="5 14" id="KW-0812">Transmembrane</keyword>